<organism evidence="1 2">
    <name type="scientific">Elysia crispata</name>
    <name type="common">lettuce slug</name>
    <dbReference type="NCBI Taxonomy" id="231223"/>
    <lineage>
        <taxon>Eukaryota</taxon>
        <taxon>Metazoa</taxon>
        <taxon>Spiralia</taxon>
        <taxon>Lophotrochozoa</taxon>
        <taxon>Mollusca</taxon>
        <taxon>Gastropoda</taxon>
        <taxon>Heterobranchia</taxon>
        <taxon>Euthyneura</taxon>
        <taxon>Panpulmonata</taxon>
        <taxon>Sacoglossa</taxon>
        <taxon>Placobranchoidea</taxon>
        <taxon>Plakobranchidae</taxon>
        <taxon>Elysia</taxon>
    </lineage>
</organism>
<sequence>METNTTHAPRAWFPPVSVSPSPTKCMRCKTKYFEYRPLYLRDSVIALDRGDSDLAVKIRHMTDRDRQRITQISLSVNKTTTGGTLNKTDLLRADRQMIHKLRNG</sequence>
<evidence type="ECO:0000313" key="2">
    <source>
        <dbReference type="Proteomes" id="UP001283361"/>
    </source>
</evidence>
<name>A0AAE1DL34_9GAST</name>
<accession>A0AAE1DL34</accession>
<comment type="caution">
    <text evidence="1">The sequence shown here is derived from an EMBL/GenBank/DDBJ whole genome shotgun (WGS) entry which is preliminary data.</text>
</comment>
<dbReference type="Proteomes" id="UP001283361">
    <property type="component" value="Unassembled WGS sequence"/>
</dbReference>
<dbReference type="EMBL" id="JAWDGP010003545">
    <property type="protein sequence ID" value="KAK3773353.1"/>
    <property type="molecule type" value="Genomic_DNA"/>
</dbReference>
<protein>
    <submittedName>
        <fullName evidence="1">Uncharacterized protein</fullName>
    </submittedName>
</protein>
<evidence type="ECO:0000313" key="1">
    <source>
        <dbReference type="EMBL" id="KAK3773353.1"/>
    </source>
</evidence>
<dbReference type="AlphaFoldDB" id="A0AAE1DL34"/>
<gene>
    <name evidence="1" type="ORF">RRG08_023233</name>
</gene>
<proteinExistence type="predicted"/>
<reference evidence="1" key="1">
    <citation type="journal article" date="2023" name="G3 (Bethesda)">
        <title>A reference genome for the long-term kleptoplast-retaining sea slug Elysia crispata morphotype clarki.</title>
        <authorList>
            <person name="Eastman K.E."/>
            <person name="Pendleton A.L."/>
            <person name="Shaikh M.A."/>
            <person name="Suttiyut T."/>
            <person name="Ogas R."/>
            <person name="Tomko P."/>
            <person name="Gavelis G."/>
            <person name="Widhalm J.R."/>
            <person name="Wisecaver J.H."/>
        </authorList>
    </citation>
    <scope>NUCLEOTIDE SEQUENCE</scope>
    <source>
        <strain evidence="1">ECLA1</strain>
    </source>
</reference>
<keyword evidence="2" id="KW-1185">Reference proteome</keyword>